<evidence type="ECO:0000313" key="2">
    <source>
        <dbReference type="EMBL" id="KAK8788309.1"/>
    </source>
</evidence>
<gene>
    <name evidence="2" type="ORF">V5799_021916</name>
</gene>
<feature type="compositionally biased region" description="Basic and acidic residues" evidence="1">
    <location>
        <begin position="192"/>
        <end position="202"/>
    </location>
</feature>
<organism evidence="2 3">
    <name type="scientific">Amblyomma americanum</name>
    <name type="common">Lone star tick</name>
    <dbReference type="NCBI Taxonomy" id="6943"/>
    <lineage>
        <taxon>Eukaryota</taxon>
        <taxon>Metazoa</taxon>
        <taxon>Ecdysozoa</taxon>
        <taxon>Arthropoda</taxon>
        <taxon>Chelicerata</taxon>
        <taxon>Arachnida</taxon>
        <taxon>Acari</taxon>
        <taxon>Parasitiformes</taxon>
        <taxon>Ixodida</taxon>
        <taxon>Ixodoidea</taxon>
        <taxon>Ixodidae</taxon>
        <taxon>Amblyomminae</taxon>
        <taxon>Amblyomma</taxon>
    </lineage>
</organism>
<feature type="region of interest" description="Disordered" evidence="1">
    <location>
        <begin position="430"/>
        <end position="466"/>
    </location>
</feature>
<sequence>MEKDEASPPNTDGAIKGSLGIATRADSSSPHHNHCSDITEGEIVTQNKVGSCNLGVLAHNGRPDSEDSNAVRVVSGRYSPNGTIQERDNTRLTVTFRTLPETGSFRRKSESRNSIHVDFNVRDGLPWNGRAQSSAGSNGDTGESGHSIGSTTSLCRSRSLRSHRNPELSDGHSAAASRTTDDFSPPPLPPRKAKEEARRQAEENASPTLKRVTFQVLPTTHENCEQSNKDRTTAGEKSRMADDSPEDGFFTRPPPKAQSPVVGKGRAASPMCHRAVNGSHSPVGKIREPSPQCQRRLNGCAKAPAAAKANGVQSRAGTRDSARTQGHATKDAKATSVTKKTFEPPSAASDVSTDCYNVYNVRTGKISSTVTKPNALGRSTARVPLESVQCSNGTAGPRKEGQLTKLRNMSPTREAEKFIGKIISRCKSSAVLNGKDKKPASSPTPASSDAASAQPQPQLLKLTARQQQRHSRCTKCALAQAK</sequence>
<evidence type="ECO:0000313" key="3">
    <source>
        <dbReference type="Proteomes" id="UP001321473"/>
    </source>
</evidence>
<dbReference type="AlphaFoldDB" id="A0AAQ4FM26"/>
<feature type="compositionally biased region" description="Polar residues" evidence="1">
    <location>
        <begin position="130"/>
        <end position="141"/>
    </location>
</feature>
<keyword evidence="3" id="KW-1185">Reference proteome</keyword>
<dbReference type="Proteomes" id="UP001321473">
    <property type="component" value="Unassembled WGS sequence"/>
</dbReference>
<dbReference type="EMBL" id="JARKHS020000952">
    <property type="protein sequence ID" value="KAK8788309.1"/>
    <property type="molecule type" value="Genomic_DNA"/>
</dbReference>
<feature type="region of interest" description="Disordered" evidence="1">
    <location>
        <begin position="306"/>
        <end position="346"/>
    </location>
</feature>
<feature type="region of interest" description="Disordered" evidence="1">
    <location>
        <begin position="121"/>
        <end position="264"/>
    </location>
</feature>
<comment type="caution">
    <text evidence="2">The sequence shown here is derived from an EMBL/GenBank/DDBJ whole genome shotgun (WGS) entry which is preliminary data.</text>
</comment>
<feature type="compositionally biased region" description="Basic and acidic residues" evidence="1">
    <location>
        <begin position="222"/>
        <end position="242"/>
    </location>
</feature>
<feature type="compositionally biased region" description="Basic and acidic residues" evidence="1">
    <location>
        <begin position="317"/>
        <end position="333"/>
    </location>
</feature>
<proteinExistence type="predicted"/>
<evidence type="ECO:0000256" key="1">
    <source>
        <dbReference type="SAM" id="MobiDB-lite"/>
    </source>
</evidence>
<protein>
    <submittedName>
        <fullName evidence="2">Uncharacterized protein</fullName>
    </submittedName>
</protein>
<accession>A0AAQ4FM26</accession>
<name>A0AAQ4FM26_AMBAM</name>
<reference evidence="2 3" key="1">
    <citation type="journal article" date="2023" name="Arcadia Sci">
        <title>De novo assembly of a long-read Amblyomma americanum tick genome.</title>
        <authorList>
            <person name="Chou S."/>
            <person name="Poskanzer K.E."/>
            <person name="Rollins M."/>
            <person name="Thuy-Boun P.S."/>
        </authorList>
    </citation>
    <scope>NUCLEOTIDE SEQUENCE [LARGE SCALE GENOMIC DNA]</scope>
    <source>
        <strain evidence="2">F_SG_1</strain>
        <tissue evidence="2">Salivary glands</tissue>
    </source>
</reference>
<feature type="compositionally biased region" description="Low complexity" evidence="1">
    <location>
        <begin position="440"/>
        <end position="458"/>
    </location>
</feature>